<keyword evidence="2" id="KW-1185">Reference proteome</keyword>
<accession>A0ACA9MBN1</accession>
<gene>
    <name evidence="1" type="ORF">DHETER_LOCUS6426</name>
</gene>
<protein>
    <submittedName>
        <fullName evidence="1">2206_t:CDS:1</fullName>
    </submittedName>
</protein>
<comment type="caution">
    <text evidence="1">The sequence shown here is derived from an EMBL/GenBank/DDBJ whole genome shotgun (WGS) entry which is preliminary data.</text>
</comment>
<organism evidence="1 2">
    <name type="scientific">Dentiscutata heterogama</name>
    <dbReference type="NCBI Taxonomy" id="1316150"/>
    <lineage>
        <taxon>Eukaryota</taxon>
        <taxon>Fungi</taxon>
        <taxon>Fungi incertae sedis</taxon>
        <taxon>Mucoromycota</taxon>
        <taxon>Glomeromycotina</taxon>
        <taxon>Glomeromycetes</taxon>
        <taxon>Diversisporales</taxon>
        <taxon>Gigasporaceae</taxon>
        <taxon>Dentiscutata</taxon>
    </lineage>
</organism>
<name>A0ACA9MBN1_9GLOM</name>
<sequence>MSLGIDNINEDSDFFEVGGNSLKAINFLALLNKGFGIHFNSTNILLNSPTPKSLTAFIKDKLMNVKPIDFMESESYSSLITLNHGNANIFPSIYMIHPAGGSCGIYYNMTKYFGNIPVYGFEFPGLQNHESSSIKYNTVQQYAQNYLTDFLKVNAFGPYYLFGSSFGGIVAYEMACELMNRDKLVKLVIMVDTPSNQDMPIIPTL</sequence>
<dbReference type="EMBL" id="CAJVPU010008091">
    <property type="protein sequence ID" value="CAG8580004.1"/>
    <property type="molecule type" value="Genomic_DNA"/>
</dbReference>
<proteinExistence type="predicted"/>
<evidence type="ECO:0000313" key="2">
    <source>
        <dbReference type="Proteomes" id="UP000789702"/>
    </source>
</evidence>
<reference evidence="1" key="1">
    <citation type="submission" date="2021-06" db="EMBL/GenBank/DDBJ databases">
        <authorList>
            <person name="Kallberg Y."/>
            <person name="Tangrot J."/>
            <person name="Rosling A."/>
        </authorList>
    </citation>
    <scope>NUCLEOTIDE SEQUENCE</scope>
    <source>
        <strain evidence="1">IL203A</strain>
    </source>
</reference>
<dbReference type="Proteomes" id="UP000789702">
    <property type="component" value="Unassembled WGS sequence"/>
</dbReference>
<evidence type="ECO:0000313" key="1">
    <source>
        <dbReference type="EMBL" id="CAG8580004.1"/>
    </source>
</evidence>